<dbReference type="Gene3D" id="3.40.50.1000">
    <property type="entry name" value="HAD superfamily/HAD-like"/>
    <property type="match status" value="1"/>
</dbReference>
<dbReference type="GO" id="GO:0006281">
    <property type="term" value="P:DNA repair"/>
    <property type="evidence" value="ECO:0007669"/>
    <property type="project" value="TreeGrafter"/>
</dbReference>
<keyword evidence="5" id="KW-0378">Hydrolase</keyword>
<organism evidence="5 6">
    <name type="scientific">Afipia carboxidovorans (strain ATCC 49405 / DSM 1227 / KCTC 32145 / OM5)</name>
    <name type="common">Oligotropha carboxidovorans</name>
    <dbReference type="NCBI Taxonomy" id="504832"/>
    <lineage>
        <taxon>Bacteria</taxon>
        <taxon>Pseudomonadati</taxon>
        <taxon>Pseudomonadota</taxon>
        <taxon>Alphaproteobacteria</taxon>
        <taxon>Hyphomicrobiales</taxon>
        <taxon>Nitrobacteraceae</taxon>
        <taxon>Afipia</taxon>
    </lineage>
</organism>
<dbReference type="GO" id="GO:0005829">
    <property type="term" value="C:cytosol"/>
    <property type="evidence" value="ECO:0007669"/>
    <property type="project" value="TreeGrafter"/>
</dbReference>
<dbReference type="InterPro" id="IPR041492">
    <property type="entry name" value="HAD_2"/>
</dbReference>
<dbReference type="InterPro" id="IPR050155">
    <property type="entry name" value="HAD-like_hydrolase_sf"/>
</dbReference>
<dbReference type="FunFam" id="3.40.50.1000:FF:000022">
    <property type="entry name" value="Phosphoglycolate phosphatase"/>
    <property type="match status" value="1"/>
</dbReference>
<evidence type="ECO:0000256" key="1">
    <source>
        <dbReference type="ARBA" id="ARBA00000830"/>
    </source>
</evidence>
<name>F8C115_AFIC5</name>
<dbReference type="GO" id="GO:0008967">
    <property type="term" value="F:phosphoglycolate phosphatase activity"/>
    <property type="evidence" value="ECO:0007669"/>
    <property type="project" value="UniProtKB-EC"/>
</dbReference>
<dbReference type="Proteomes" id="UP000007730">
    <property type="component" value="Plasmid pHCG3"/>
</dbReference>
<dbReference type="Pfam" id="PF13419">
    <property type="entry name" value="HAD_2"/>
    <property type="match status" value="1"/>
</dbReference>
<dbReference type="EMBL" id="CP002827">
    <property type="protein sequence ID" value="AEI08125.1"/>
    <property type="molecule type" value="Genomic_DNA"/>
</dbReference>
<dbReference type="EC" id="3.1.3.18" evidence="4"/>
<evidence type="ECO:0000313" key="5">
    <source>
        <dbReference type="EMBL" id="AEI08125.1"/>
    </source>
</evidence>
<dbReference type="SFLD" id="SFLDS00003">
    <property type="entry name" value="Haloacid_Dehalogenase"/>
    <property type="match status" value="1"/>
</dbReference>
<comment type="catalytic activity">
    <reaction evidence="1">
        <text>2-phosphoglycolate + H2O = glycolate + phosphate</text>
        <dbReference type="Rhea" id="RHEA:14369"/>
        <dbReference type="ChEBI" id="CHEBI:15377"/>
        <dbReference type="ChEBI" id="CHEBI:29805"/>
        <dbReference type="ChEBI" id="CHEBI:43474"/>
        <dbReference type="ChEBI" id="CHEBI:58033"/>
        <dbReference type="EC" id="3.1.3.18"/>
    </reaction>
</comment>
<comment type="similarity">
    <text evidence="3">Belongs to the HAD-like hydrolase superfamily. CbbY/CbbZ/Gph/YieH family.</text>
</comment>
<dbReference type="InterPro" id="IPR023198">
    <property type="entry name" value="PGP-like_dom2"/>
</dbReference>
<keyword evidence="5" id="KW-0614">Plasmid</keyword>
<reference evidence="5 6" key="2">
    <citation type="journal article" date="2011" name="J. Bacteriol.">
        <title>Complete genome sequences of the chemolithoautotrophic Oligotropha carboxidovorans strains OM4 and OM5.</title>
        <authorList>
            <person name="Volland S."/>
            <person name="Rachinger M."/>
            <person name="Strittmatter A."/>
            <person name="Daniel R."/>
            <person name="Gottschalk G."/>
            <person name="Meyer O."/>
        </authorList>
    </citation>
    <scope>NUCLEOTIDE SEQUENCE [LARGE SCALE GENOMIC DNA]</scope>
    <source>
        <strain evidence="6">ATCC 49405 / DSM 1227 / KCTC 32145 / OM5</strain>
        <plasmid evidence="5">pHCG3</plasmid>
    </source>
</reference>
<dbReference type="InterPro" id="IPR006439">
    <property type="entry name" value="HAD-SF_hydro_IA"/>
</dbReference>
<dbReference type="Gene3D" id="1.10.150.240">
    <property type="entry name" value="Putative phosphatase, domain 2"/>
    <property type="match status" value="1"/>
</dbReference>
<dbReference type="InterPro" id="IPR023214">
    <property type="entry name" value="HAD_sf"/>
</dbReference>
<dbReference type="OrthoDB" id="9793014at2"/>
<dbReference type="PANTHER" id="PTHR43434:SF1">
    <property type="entry name" value="PHOSPHOGLYCOLATE PHOSPHATASE"/>
    <property type="match status" value="1"/>
</dbReference>
<dbReference type="NCBIfam" id="TIGR01549">
    <property type="entry name" value="HAD-SF-IA-v1"/>
    <property type="match status" value="1"/>
</dbReference>
<dbReference type="SUPFAM" id="SSF56784">
    <property type="entry name" value="HAD-like"/>
    <property type="match status" value="1"/>
</dbReference>
<dbReference type="HOGENOM" id="CLU_045011_19_1_5"/>
<geneLocation type="plasmid" evidence="5 6">
    <name>pHCG3</name>
</geneLocation>
<reference evidence="5 6" key="1">
    <citation type="journal article" date="2003" name="Gene">
        <title>Complete nucleotide sequence of the circular megaplasmid pHCG3 of Oligotropha carboxidovorans: function in the chemolithoautotrophic utilization of CO, H(2) and CO(2).</title>
        <authorList>
            <person name="Fuhrmann S."/>
            <person name="Ferner M."/>
            <person name="Jeffke T."/>
            <person name="Henne A."/>
            <person name="Gottschalk G."/>
            <person name="Meyer O."/>
        </authorList>
    </citation>
    <scope>NUCLEOTIDE SEQUENCE [LARGE SCALE GENOMIC DNA]</scope>
    <source>
        <strain evidence="6">ATCC 49405 / DSM 1227 / KCTC 32145 / OM5</strain>
        <plasmid evidence="5">pHCG3</plasmid>
    </source>
</reference>
<evidence type="ECO:0000256" key="2">
    <source>
        <dbReference type="ARBA" id="ARBA00004818"/>
    </source>
</evidence>
<sequence>MSASHMSTPRGASWPAAVVFDLDGTLVDSAGDITTSLNELLVARKLAPFPEETVRDFVGDGSKALVQRAFQTRGVMLGADELQTAVATYDEIYGMHLVDRTYVYAGAMDVMADLKSRGIRMAICTNKFQDKAERVAAHFGLDKYAEVVVGGIPGRPGKPSPIMLLETLEALEIPREDAVLVGDSTFDVQCARAAGVAVIGVTFGYSQTPMRKLAPDAVIDSYAEFAKACDSLRTKAA</sequence>
<protein>
    <recommendedName>
        <fullName evidence="4">phosphoglycolate phosphatase</fullName>
        <ecNumber evidence="4">3.1.3.18</ecNumber>
    </recommendedName>
</protein>
<dbReference type="RefSeq" id="WP_013913749.1">
    <property type="nucleotide sequence ID" value="NC_015689.1"/>
</dbReference>
<accession>F8C115</accession>
<dbReference type="KEGG" id="ocg:OCA5_pHCG300510"/>
<dbReference type="InterPro" id="IPR036412">
    <property type="entry name" value="HAD-like_sf"/>
</dbReference>
<comment type="pathway">
    <text evidence="2">Organic acid metabolism; glycolate biosynthesis; glycolate from 2-phosphoglycolate: step 1/1.</text>
</comment>
<evidence type="ECO:0000313" key="6">
    <source>
        <dbReference type="Proteomes" id="UP000007730"/>
    </source>
</evidence>
<dbReference type="SFLD" id="SFLDG01135">
    <property type="entry name" value="C1.5.6:_HAD__Beta-PGM__Phospha"/>
    <property type="match status" value="1"/>
</dbReference>
<evidence type="ECO:0000256" key="4">
    <source>
        <dbReference type="ARBA" id="ARBA00013078"/>
    </source>
</evidence>
<evidence type="ECO:0000256" key="3">
    <source>
        <dbReference type="ARBA" id="ARBA00006171"/>
    </source>
</evidence>
<dbReference type="PANTHER" id="PTHR43434">
    <property type="entry name" value="PHOSPHOGLYCOLATE PHOSPHATASE"/>
    <property type="match status" value="1"/>
</dbReference>
<keyword evidence="6" id="KW-1185">Reference proteome</keyword>
<gene>
    <name evidence="5" type="primary">gph</name>
    <name evidence="5" type="ordered locus">OCA5_pHCG300510</name>
</gene>
<dbReference type="SFLD" id="SFLDG01129">
    <property type="entry name" value="C1.5:_HAD__Beta-PGM__Phosphata"/>
    <property type="match status" value="1"/>
</dbReference>
<dbReference type="PATRIC" id="fig|504832.7.peg.3626"/>
<dbReference type="AlphaFoldDB" id="F8C115"/>
<proteinExistence type="inferred from homology"/>